<feature type="non-terminal residue" evidence="5">
    <location>
        <position position="179"/>
    </location>
</feature>
<evidence type="ECO:0000256" key="3">
    <source>
        <dbReference type="ARBA" id="ARBA00022898"/>
    </source>
</evidence>
<dbReference type="PANTHER" id="PTHR11680">
    <property type="entry name" value="SERINE HYDROXYMETHYLTRANSFERASE"/>
    <property type="match status" value="1"/>
</dbReference>
<dbReference type="Pfam" id="PF00464">
    <property type="entry name" value="SHMT"/>
    <property type="match status" value="1"/>
</dbReference>
<dbReference type="Gene3D" id="3.90.1150.10">
    <property type="entry name" value="Aspartate Aminotransferase, domain 1"/>
    <property type="match status" value="1"/>
</dbReference>
<dbReference type="Gene3D" id="3.40.640.10">
    <property type="entry name" value="Type I PLP-dependent aspartate aminotransferase-like (Major domain)"/>
    <property type="match status" value="1"/>
</dbReference>
<reference evidence="5 6" key="1">
    <citation type="submission" date="2015-09" db="EMBL/GenBank/DDBJ databases">
        <title>Draft genome sequence of Kouleothrix aurantiaca JCM 19913.</title>
        <authorList>
            <person name="Hemp J."/>
        </authorList>
    </citation>
    <scope>NUCLEOTIDE SEQUENCE [LARGE SCALE GENOMIC DNA]</scope>
    <source>
        <strain evidence="5 6">COM-B</strain>
    </source>
</reference>
<dbReference type="PANTHER" id="PTHR11680:SF35">
    <property type="entry name" value="SERINE HYDROXYMETHYLTRANSFERASE 1"/>
    <property type="match status" value="1"/>
</dbReference>
<dbReference type="GO" id="GO:0008168">
    <property type="term" value="F:methyltransferase activity"/>
    <property type="evidence" value="ECO:0007669"/>
    <property type="project" value="UniProtKB-KW"/>
</dbReference>
<dbReference type="GO" id="GO:0005737">
    <property type="term" value="C:cytoplasm"/>
    <property type="evidence" value="ECO:0007669"/>
    <property type="project" value="TreeGrafter"/>
</dbReference>
<dbReference type="PATRIC" id="fig|186479.3.peg.7537"/>
<keyword evidence="5" id="KW-0489">Methyltransferase</keyword>
<keyword evidence="5" id="KW-0808">Transferase</keyword>
<dbReference type="InterPro" id="IPR049943">
    <property type="entry name" value="Ser_HO-MeTrfase-like"/>
</dbReference>
<dbReference type="Proteomes" id="UP000050509">
    <property type="component" value="Unassembled WGS sequence"/>
</dbReference>
<dbReference type="GO" id="GO:0004372">
    <property type="term" value="F:glycine hydroxymethyltransferase activity"/>
    <property type="evidence" value="ECO:0007669"/>
    <property type="project" value="TreeGrafter"/>
</dbReference>
<comment type="similarity">
    <text evidence="2">Belongs to the SHMT family.</text>
</comment>
<dbReference type="InterPro" id="IPR039429">
    <property type="entry name" value="SHMT-like_dom"/>
</dbReference>
<comment type="cofactor">
    <cofactor evidence="1">
        <name>pyridoxal 5'-phosphate</name>
        <dbReference type="ChEBI" id="CHEBI:597326"/>
    </cofactor>
</comment>
<keyword evidence="6" id="KW-1185">Reference proteome</keyword>
<dbReference type="AlphaFoldDB" id="A0A0P9GXC4"/>
<dbReference type="SUPFAM" id="SSF53383">
    <property type="entry name" value="PLP-dependent transferases"/>
    <property type="match status" value="1"/>
</dbReference>
<feature type="non-terminal residue" evidence="5">
    <location>
        <position position="1"/>
    </location>
</feature>
<dbReference type="InterPro" id="IPR015422">
    <property type="entry name" value="PyrdxlP-dep_Trfase_small"/>
</dbReference>
<gene>
    <name evidence="5" type="ORF">SE17_43685</name>
</gene>
<dbReference type="GO" id="GO:0019264">
    <property type="term" value="P:glycine biosynthetic process from serine"/>
    <property type="evidence" value="ECO:0007669"/>
    <property type="project" value="TreeGrafter"/>
</dbReference>
<comment type="caution">
    <text evidence="5">The sequence shown here is derived from an EMBL/GenBank/DDBJ whole genome shotgun (WGS) entry which is preliminary data.</text>
</comment>
<name>A0A0P9GXC4_9CHLR</name>
<accession>A0A0P9GXC4</accession>
<evidence type="ECO:0000256" key="2">
    <source>
        <dbReference type="ARBA" id="ARBA00006376"/>
    </source>
</evidence>
<proteinExistence type="inferred from homology"/>
<organism evidence="5 6">
    <name type="scientific">Kouleothrix aurantiaca</name>
    <dbReference type="NCBI Taxonomy" id="186479"/>
    <lineage>
        <taxon>Bacteria</taxon>
        <taxon>Bacillati</taxon>
        <taxon>Chloroflexota</taxon>
        <taxon>Chloroflexia</taxon>
        <taxon>Chloroflexales</taxon>
        <taxon>Roseiflexineae</taxon>
        <taxon>Roseiflexaceae</taxon>
        <taxon>Kouleothrix</taxon>
    </lineage>
</organism>
<feature type="domain" description="Serine hydroxymethyltransferase-like" evidence="4">
    <location>
        <begin position="21"/>
        <end position="175"/>
    </location>
</feature>
<evidence type="ECO:0000256" key="1">
    <source>
        <dbReference type="ARBA" id="ARBA00001933"/>
    </source>
</evidence>
<dbReference type="EMBL" id="LJCR01003640">
    <property type="protein sequence ID" value="KPV46065.1"/>
    <property type="molecule type" value="Genomic_DNA"/>
</dbReference>
<protein>
    <submittedName>
        <fullName evidence="5">Serine hydroxymethyltransferase</fullName>
    </submittedName>
</protein>
<evidence type="ECO:0000259" key="4">
    <source>
        <dbReference type="Pfam" id="PF00464"/>
    </source>
</evidence>
<sequence length="179" mass="18770">AGAAGLYGLNIHDVPYDAARMTSDLAALREEALRLRPKLIIIAGSMCLFPYPVAEVRAIADAVGAYLMYDAAHMSGLIAGGEFQQPLAEGAHLMTSSTYKSFGGPPSGIILTDDAELAQRLDAIAYPGLTANFDLAKTAALVVAMLDLREFGRAYAQMCIANARALAAVLADAGCPVHE</sequence>
<dbReference type="GO" id="GO:0030170">
    <property type="term" value="F:pyridoxal phosphate binding"/>
    <property type="evidence" value="ECO:0007669"/>
    <property type="project" value="TreeGrafter"/>
</dbReference>
<dbReference type="InterPro" id="IPR015424">
    <property type="entry name" value="PyrdxlP-dep_Trfase"/>
</dbReference>
<dbReference type="GO" id="GO:0032259">
    <property type="term" value="P:methylation"/>
    <property type="evidence" value="ECO:0007669"/>
    <property type="project" value="UniProtKB-KW"/>
</dbReference>
<dbReference type="GO" id="GO:0046653">
    <property type="term" value="P:tetrahydrofolate metabolic process"/>
    <property type="evidence" value="ECO:0007669"/>
    <property type="project" value="TreeGrafter"/>
</dbReference>
<keyword evidence="3" id="KW-0663">Pyridoxal phosphate</keyword>
<evidence type="ECO:0000313" key="6">
    <source>
        <dbReference type="Proteomes" id="UP000050509"/>
    </source>
</evidence>
<dbReference type="InterPro" id="IPR015421">
    <property type="entry name" value="PyrdxlP-dep_Trfase_major"/>
</dbReference>
<evidence type="ECO:0000313" key="5">
    <source>
        <dbReference type="EMBL" id="KPV46065.1"/>
    </source>
</evidence>